<dbReference type="Proteomes" id="UP000824120">
    <property type="component" value="Chromosome 1"/>
</dbReference>
<reference evidence="1 2" key="1">
    <citation type="submission" date="2020-09" db="EMBL/GenBank/DDBJ databases">
        <title>De no assembly of potato wild relative species, Solanum commersonii.</title>
        <authorList>
            <person name="Cho K."/>
        </authorList>
    </citation>
    <scope>NUCLEOTIDE SEQUENCE [LARGE SCALE GENOMIC DNA]</scope>
    <source>
        <strain evidence="1">LZ3.2</strain>
        <tissue evidence="1">Leaf</tissue>
    </source>
</reference>
<accession>A0A9J6AXK2</accession>
<sequence length="71" mass="8433">MGKLTMISHNVLAWRKLYRVIVRPILLYGADCWPIKNSYIQKIHDGEIRMLRWSSLCDGQNERSKIVMVWT</sequence>
<comment type="caution">
    <text evidence="1">The sequence shown here is derived from an EMBL/GenBank/DDBJ whole genome shotgun (WGS) entry which is preliminary data.</text>
</comment>
<evidence type="ECO:0000313" key="2">
    <source>
        <dbReference type="Proteomes" id="UP000824120"/>
    </source>
</evidence>
<dbReference type="EMBL" id="JACXVP010000001">
    <property type="protein sequence ID" value="KAG5629188.1"/>
    <property type="molecule type" value="Genomic_DNA"/>
</dbReference>
<protein>
    <submittedName>
        <fullName evidence="1">Uncharacterized protein</fullName>
    </submittedName>
</protein>
<keyword evidence="2" id="KW-1185">Reference proteome</keyword>
<evidence type="ECO:0000313" key="1">
    <source>
        <dbReference type="EMBL" id="KAG5629188.1"/>
    </source>
</evidence>
<gene>
    <name evidence="1" type="ORF">H5410_000905</name>
</gene>
<dbReference type="AlphaFoldDB" id="A0A9J6AXK2"/>
<proteinExistence type="predicted"/>
<dbReference type="OrthoDB" id="5863535at2759"/>
<organism evidence="1 2">
    <name type="scientific">Solanum commersonii</name>
    <name type="common">Commerson's wild potato</name>
    <name type="synonym">Commerson's nightshade</name>
    <dbReference type="NCBI Taxonomy" id="4109"/>
    <lineage>
        <taxon>Eukaryota</taxon>
        <taxon>Viridiplantae</taxon>
        <taxon>Streptophyta</taxon>
        <taxon>Embryophyta</taxon>
        <taxon>Tracheophyta</taxon>
        <taxon>Spermatophyta</taxon>
        <taxon>Magnoliopsida</taxon>
        <taxon>eudicotyledons</taxon>
        <taxon>Gunneridae</taxon>
        <taxon>Pentapetalae</taxon>
        <taxon>asterids</taxon>
        <taxon>lamiids</taxon>
        <taxon>Solanales</taxon>
        <taxon>Solanaceae</taxon>
        <taxon>Solanoideae</taxon>
        <taxon>Solaneae</taxon>
        <taxon>Solanum</taxon>
    </lineage>
</organism>
<name>A0A9J6AXK2_SOLCO</name>